<reference evidence="3 4" key="1">
    <citation type="journal article" date="2024" name="Commun. Biol.">
        <title>Comparative genomic analysis of thermophilic fungi reveals convergent evolutionary adaptations and gene losses.</title>
        <authorList>
            <person name="Steindorff A.S."/>
            <person name="Aguilar-Pontes M.V."/>
            <person name="Robinson A.J."/>
            <person name="Andreopoulos B."/>
            <person name="LaButti K."/>
            <person name="Kuo A."/>
            <person name="Mondo S."/>
            <person name="Riley R."/>
            <person name="Otillar R."/>
            <person name="Haridas S."/>
            <person name="Lipzen A."/>
            <person name="Grimwood J."/>
            <person name="Schmutz J."/>
            <person name="Clum A."/>
            <person name="Reid I.D."/>
            <person name="Moisan M.C."/>
            <person name="Butler G."/>
            <person name="Nguyen T.T.M."/>
            <person name="Dewar K."/>
            <person name="Conant G."/>
            <person name="Drula E."/>
            <person name="Henrissat B."/>
            <person name="Hansel C."/>
            <person name="Singer S."/>
            <person name="Hutchinson M.I."/>
            <person name="de Vries R.P."/>
            <person name="Natvig D.O."/>
            <person name="Powell A.J."/>
            <person name="Tsang A."/>
            <person name="Grigoriev I.V."/>
        </authorList>
    </citation>
    <scope>NUCLEOTIDE SEQUENCE [LARGE SCALE GENOMIC DNA]</scope>
    <source>
        <strain evidence="3 4">CBS 620.91</strain>
    </source>
</reference>
<dbReference type="InterPro" id="IPR046539">
    <property type="entry name" value="DUF6604"/>
</dbReference>
<sequence length="922" mass="102000">MFPGPLVSIYQQYKQDTDAVASWLASTARALGYPGDLLASKSWDAPPPAPARSGRLKGKAREQVAGAPKKYIVAIADILPLAKFIAGKLGASTAVPDSFARTIDRLIAARASFANRLNEHGAKVDKQANARHGYFVGILEEVRDALRPHMSTKVASATAAASKTSATDALANRFEALKVSEPSDDFLKAPVVERPEPAGGDKTVYEAEPQVTFEDAMFAMSTVINDLNKIRAVIEWTWANYRDNIFDLCAAAVATNTAAELARGVMEDAEAIFERQGGFWRVMSLFYHATGLARGVPKDVMGAVLRLENAHTDLTYKLADDLCVTAHRLLVSFKHVLQPGAVPVIKDGHWATYVPESYHRRRKTGREMANDDKIITCEFLTELMIVVRAVPDYPVQNEFLRGMKEMEKTGKVSFALTFAAQVFLDIHHTLRDKADTGAGRLFEEMGVMERELRKHFAFHQNLKLSPEAWPATDEEAMRQLLREITALSKDPVYVEKERLVRLMGKSLANTVRPHRILEYSPVLSGLLLFRLRYRMHQVGIAVADAWGSIQYSTHLYHALMRRQLLRGPWLDMVMAHSMLRDESFFMGISVAALSGPPSQRRKVVTGGLAGFASNAGPRRIREDSVPVSEVFGKRLLSGTGQPEWTAEQIDEVISRSEFHVEEVEGGERILVTQMSDDEVVEKKKKKNKHNNRRKKKDNGGEKEEKAEVEENDEGPTPPADAATVGDDDNDNDNTPADANDAQTTSKNKKRNRKKPKKKKQPSSSSSSSSPAHKPVSLAELAKSLTTALHAETISLVFPYLSLHRSCWQRLREIRAACDPLLRERFTPAYMEKETELPWVVGYIFLAAADPVVVAGLTGDGMEGNLLGGGRDARRDLRLLSMAAEVINGLVGTGKLTEALAVLREMRHNVEFEGLEEGMTGGE</sequence>
<accession>A0ABR3V5E9</accession>
<proteinExistence type="predicted"/>
<feature type="compositionally biased region" description="Basic residues" evidence="1">
    <location>
        <begin position="682"/>
        <end position="696"/>
    </location>
</feature>
<dbReference type="PANTHER" id="PTHR38795">
    <property type="entry name" value="DUF6604 DOMAIN-CONTAINING PROTEIN"/>
    <property type="match status" value="1"/>
</dbReference>
<dbReference type="Pfam" id="PF20253">
    <property type="entry name" value="DUF6604"/>
    <property type="match status" value="1"/>
</dbReference>
<protein>
    <recommendedName>
        <fullName evidence="2">DUF6604 domain-containing protein</fullName>
    </recommendedName>
</protein>
<gene>
    <name evidence="3" type="ORF">VTJ49DRAFT_4828</name>
</gene>
<dbReference type="PANTHER" id="PTHR38795:SF1">
    <property type="entry name" value="DUF6604 DOMAIN-CONTAINING PROTEIN"/>
    <property type="match status" value="1"/>
</dbReference>
<feature type="domain" description="DUF6604" evidence="2">
    <location>
        <begin position="11"/>
        <end position="269"/>
    </location>
</feature>
<feature type="region of interest" description="Disordered" evidence="1">
    <location>
        <begin position="677"/>
        <end position="774"/>
    </location>
</feature>
<comment type="caution">
    <text evidence="3">The sequence shown here is derived from an EMBL/GenBank/DDBJ whole genome shotgun (WGS) entry which is preliminary data.</text>
</comment>
<organism evidence="3 4">
    <name type="scientific">Humicola insolens</name>
    <name type="common">Soft-rot fungus</name>
    <dbReference type="NCBI Taxonomy" id="85995"/>
    <lineage>
        <taxon>Eukaryota</taxon>
        <taxon>Fungi</taxon>
        <taxon>Dikarya</taxon>
        <taxon>Ascomycota</taxon>
        <taxon>Pezizomycotina</taxon>
        <taxon>Sordariomycetes</taxon>
        <taxon>Sordariomycetidae</taxon>
        <taxon>Sordariales</taxon>
        <taxon>Chaetomiaceae</taxon>
        <taxon>Mycothermus</taxon>
    </lineage>
</organism>
<evidence type="ECO:0000313" key="3">
    <source>
        <dbReference type="EMBL" id="KAL1836641.1"/>
    </source>
</evidence>
<feature type="compositionally biased region" description="Low complexity" evidence="1">
    <location>
        <begin position="732"/>
        <end position="745"/>
    </location>
</feature>
<evidence type="ECO:0000313" key="4">
    <source>
        <dbReference type="Proteomes" id="UP001583172"/>
    </source>
</evidence>
<dbReference type="EMBL" id="JAZGSY010000385">
    <property type="protein sequence ID" value="KAL1836641.1"/>
    <property type="molecule type" value="Genomic_DNA"/>
</dbReference>
<dbReference type="Proteomes" id="UP001583172">
    <property type="component" value="Unassembled WGS sequence"/>
</dbReference>
<name>A0ABR3V5E9_HUMIN</name>
<evidence type="ECO:0000256" key="1">
    <source>
        <dbReference type="SAM" id="MobiDB-lite"/>
    </source>
</evidence>
<evidence type="ECO:0000259" key="2">
    <source>
        <dbReference type="Pfam" id="PF20253"/>
    </source>
</evidence>
<keyword evidence="4" id="KW-1185">Reference proteome</keyword>
<feature type="compositionally biased region" description="Basic residues" evidence="1">
    <location>
        <begin position="746"/>
        <end position="760"/>
    </location>
</feature>